<dbReference type="InterPro" id="IPR013154">
    <property type="entry name" value="ADH-like_N"/>
</dbReference>
<dbReference type="SMART" id="SM00829">
    <property type="entry name" value="PKS_ER"/>
    <property type="match status" value="1"/>
</dbReference>
<protein>
    <recommendedName>
        <fullName evidence="1">Enoyl reductase (ER) domain-containing protein</fullName>
    </recommendedName>
</protein>
<evidence type="ECO:0000313" key="3">
    <source>
        <dbReference type="Proteomes" id="UP001156629"/>
    </source>
</evidence>
<dbReference type="Gene3D" id="3.40.50.720">
    <property type="entry name" value="NAD(P)-binding Rossmann-like Domain"/>
    <property type="match status" value="1"/>
</dbReference>
<proteinExistence type="predicted"/>
<dbReference type="Gene3D" id="3.90.180.10">
    <property type="entry name" value="Medium-chain alcohol dehydrogenases, catalytic domain"/>
    <property type="match status" value="1"/>
</dbReference>
<comment type="caution">
    <text evidence="2">The sequence shown here is derived from an EMBL/GenBank/DDBJ whole genome shotgun (WGS) entry which is preliminary data.</text>
</comment>
<keyword evidence="3" id="KW-1185">Reference proteome</keyword>
<dbReference type="Proteomes" id="UP001156629">
    <property type="component" value="Unassembled WGS sequence"/>
</dbReference>
<dbReference type="EMBL" id="BSNV01000018">
    <property type="protein sequence ID" value="GLQ66595.1"/>
    <property type="molecule type" value="Genomic_DNA"/>
</dbReference>
<dbReference type="GeneID" id="76196244"/>
<reference evidence="3" key="1">
    <citation type="journal article" date="2019" name="Int. J. Syst. Evol. Microbiol.">
        <title>The Global Catalogue of Microorganisms (GCM) 10K type strain sequencing project: providing services to taxonomists for standard genome sequencing and annotation.</title>
        <authorList>
            <consortium name="The Broad Institute Genomics Platform"/>
            <consortium name="The Broad Institute Genome Sequencing Center for Infectious Disease"/>
            <person name="Wu L."/>
            <person name="Ma J."/>
        </authorList>
    </citation>
    <scope>NUCLEOTIDE SEQUENCE [LARGE SCALE GENOMIC DNA]</scope>
    <source>
        <strain evidence="3">NBRC 3266</strain>
    </source>
</reference>
<dbReference type="InterPro" id="IPR036291">
    <property type="entry name" value="NAD(P)-bd_dom_sf"/>
</dbReference>
<sequence length="219" mass="23458">MTDDMLPDHYRAWCWEQGTSALDLVLKSVSRPVLQPDEVLVRNHVAGLNPVDWKALGARLAPWGPGWVPGVDGAGIVVAVGRDVGAEWLGRRVAYHQDLMKPGSFAEYTSVHLRALIDLPSTLDFETAAGVPCPALTAWLALAKIPNQAGATLLIAGAGGGVGNYLSQLAVDRGFAVTAMCNQRHWARLRAMGVQDCVAGPLKTSEALPDALENRFSRL</sequence>
<evidence type="ECO:0000259" key="1">
    <source>
        <dbReference type="SMART" id="SM00829"/>
    </source>
</evidence>
<dbReference type="SUPFAM" id="SSF51735">
    <property type="entry name" value="NAD(P)-binding Rossmann-fold domains"/>
    <property type="match status" value="1"/>
</dbReference>
<evidence type="ECO:0000313" key="2">
    <source>
        <dbReference type="EMBL" id="GLQ66595.1"/>
    </source>
</evidence>
<dbReference type="InterPro" id="IPR020843">
    <property type="entry name" value="ER"/>
</dbReference>
<dbReference type="RefSeq" id="WP_211570524.1">
    <property type="nucleotide sequence ID" value="NZ_BEWP01000021.1"/>
</dbReference>
<gene>
    <name evidence="2" type="ORF">GCM10007870_21790</name>
</gene>
<accession>A0ABQ5WU92</accession>
<dbReference type="InterPro" id="IPR052585">
    <property type="entry name" value="Lipid_raft_assoc_Zn_ADH"/>
</dbReference>
<feature type="domain" description="Enoyl reductase (ER)" evidence="1">
    <location>
        <begin position="18"/>
        <end position="219"/>
    </location>
</feature>
<dbReference type="InterPro" id="IPR011032">
    <property type="entry name" value="GroES-like_sf"/>
</dbReference>
<dbReference type="SUPFAM" id="SSF50129">
    <property type="entry name" value="GroES-like"/>
    <property type="match status" value="1"/>
</dbReference>
<dbReference type="PANTHER" id="PTHR43482:SF1">
    <property type="entry name" value="PROTEIN AST1-RELATED"/>
    <property type="match status" value="1"/>
</dbReference>
<organism evidence="2 3">
    <name type="scientific">Gluconobacter kondonii</name>
    <dbReference type="NCBI Taxonomy" id="941463"/>
    <lineage>
        <taxon>Bacteria</taxon>
        <taxon>Pseudomonadati</taxon>
        <taxon>Pseudomonadota</taxon>
        <taxon>Alphaproteobacteria</taxon>
        <taxon>Acetobacterales</taxon>
        <taxon>Acetobacteraceae</taxon>
        <taxon>Gluconobacter</taxon>
    </lineage>
</organism>
<name>A0ABQ5WU92_9PROT</name>
<dbReference type="PANTHER" id="PTHR43482">
    <property type="entry name" value="PROTEIN AST1-RELATED"/>
    <property type="match status" value="1"/>
</dbReference>
<dbReference type="Pfam" id="PF08240">
    <property type="entry name" value="ADH_N"/>
    <property type="match status" value="1"/>
</dbReference>